<dbReference type="InterPro" id="IPR006311">
    <property type="entry name" value="TAT_signal"/>
</dbReference>
<dbReference type="InterPro" id="IPR008930">
    <property type="entry name" value="Terpenoid_cyclase/PrenylTrfase"/>
</dbReference>
<dbReference type="EMBL" id="VYUA01000001">
    <property type="protein sequence ID" value="KAB2594429.1"/>
    <property type="molecule type" value="Genomic_DNA"/>
</dbReference>
<feature type="signal peptide" evidence="3">
    <location>
        <begin position="1"/>
        <end position="31"/>
    </location>
</feature>
<keyword evidence="2" id="KW-1133">Transmembrane helix</keyword>
<sequence length="422" mass="42882">MTVRRSAAALATTAVLLGAAAPFAAAPVAVAAPSPSPSVQLPLGLYGTTDPTYDGVWRQSLAFLAQKIEYVTPSKQSVDWLLEQQCDSGAFTSYRDDASAPCDASTVMDTNATAAAVQAFVELGQHREAADNGADWLKSVQNEDGGWGYNPGSPSDANSTAVVIGALARTSVPIGELTTADGNTPYTALQALAIPCGKKDGGAFAYQPGKKGELVANNDASAAAVLGLLGKGMAIGDANAVKDPVCTKGDDLTAEQSAQNGAHYLAATLAASPYLEQPPMPGAEESEPQADFGNTADTVVALAASGHKDKAAASVAWLEKNSKDWAQQGGPAATAQLIFAAHATAADARDFGGVDLVAQLNATGPAPAATALPSPTPSGPQPSSGTESEDGGLGLWWLVGLGLFFGAGIGFLLSMRRKKQQP</sequence>
<dbReference type="PROSITE" id="PS51318">
    <property type="entry name" value="TAT"/>
    <property type="match status" value="1"/>
</dbReference>
<keyword evidence="2" id="KW-0472">Membrane</keyword>
<keyword evidence="2" id="KW-0812">Transmembrane</keyword>
<evidence type="ECO:0000256" key="1">
    <source>
        <dbReference type="SAM" id="MobiDB-lite"/>
    </source>
</evidence>
<evidence type="ECO:0000256" key="2">
    <source>
        <dbReference type="SAM" id="Phobius"/>
    </source>
</evidence>
<name>A0A5N5ETT3_9ACTN</name>
<dbReference type="SUPFAM" id="SSF48239">
    <property type="entry name" value="Terpenoid cyclases/Protein prenyltransferases"/>
    <property type="match status" value="1"/>
</dbReference>
<evidence type="ECO:0000313" key="5">
    <source>
        <dbReference type="Proteomes" id="UP000326907"/>
    </source>
</evidence>
<dbReference type="AlphaFoldDB" id="A0A5N5ETT3"/>
<reference evidence="4 5" key="1">
    <citation type="submission" date="2019-09" db="EMBL/GenBank/DDBJ databases">
        <authorList>
            <person name="Liu P."/>
        </authorList>
    </citation>
    <scope>NUCLEOTIDE SEQUENCE [LARGE SCALE GENOMIC DNA]</scope>
    <source>
        <strain evidence="4 5">TRM68085</strain>
    </source>
</reference>
<dbReference type="Proteomes" id="UP000326907">
    <property type="component" value="Unassembled WGS sequence"/>
</dbReference>
<gene>
    <name evidence="4" type="ORF">F5983_01475</name>
</gene>
<dbReference type="CDD" id="cd00688">
    <property type="entry name" value="ISOPREN_C2_like"/>
    <property type="match status" value="1"/>
</dbReference>
<accession>A0A5N5ETT3</accession>
<dbReference type="RefSeq" id="WP_151508626.1">
    <property type="nucleotide sequence ID" value="NZ_JBMVCA010000001.1"/>
</dbReference>
<dbReference type="Gene3D" id="1.50.10.20">
    <property type="match status" value="1"/>
</dbReference>
<organism evidence="4 5">
    <name type="scientific">Streptomyces arboris</name>
    <dbReference type="NCBI Taxonomy" id="2600619"/>
    <lineage>
        <taxon>Bacteria</taxon>
        <taxon>Bacillati</taxon>
        <taxon>Actinomycetota</taxon>
        <taxon>Actinomycetes</taxon>
        <taxon>Kitasatosporales</taxon>
        <taxon>Streptomycetaceae</taxon>
        <taxon>Streptomyces</taxon>
    </lineage>
</organism>
<proteinExistence type="predicted"/>
<keyword evidence="5" id="KW-1185">Reference proteome</keyword>
<evidence type="ECO:0000256" key="3">
    <source>
        <dbReference type="SAM" id="SignalP"/>
    </source>
</evidence>
<feature type="region of interest" description="Disordered" evidence="1">
    <location>
        <begin position="366"/>
        <end position="389"/>
    </location>
</feature>
<comment type="caution">
    <text evidence="4">The sequence shown here is derived from an EMBL/GenBank/DDBJ whole genome shotgun (WGS) entry which is preliminary data.</text>
</comment>
<protein>
    <submittedName>
        <fullName evidence="4">Terpene cyclase/mutase family protein</fullName>
    </submittedName>
</protein>
<evidence type="ECO:0000313" key="4">
    <source>
        <dbReference type="EMBL" id="KAB2594429.1"/>
    </source>
</evidence>
<keyword evidence="3" id="KW-0732">Signal</keyword>
<feature type="chain" id="PRO_5024859229" evidence="3">
    <location>
        <begin position="32"/>
        <end position="422"/>
    </location>
</feature>
<feature type="transmembrane region" description="Helical" evidence="2">
    <location>
        <begin position="394"/>
        <end position="413"/>
    </location>
</feature>